<evidence type="ECO:0000256" key="5">
    <source>
        <dbReference type="ARBA" id="ARBA00009786"/>
    </source>
</evidence>
<dbReference type="InterPro" id="IPR010766">
    <property type="entry name" value="DRTGG"/>
</dbReference>
<organism evidence="16 17">
    <name type="scientific">Longivirga aurantiaca</name>
    <dbReference type="NCBI Taxonomy" id="1837743"/>
    <lineage>
        <taxon>Bacteria</taxon>
        <taxon>Bacillati</taxon>
        <taxon>Actinomycetota</taxon>
        <taxon>Actinomycetes</taxon>
        <taxon>Sporichthyales</taxon>
        <taxon>Sporichthyaceae</taxon>
        <taxon>Longivirga</taxon>
    </lineage>
</organism>
<evidence type="ECO:0000259" key="14">
    <source>
        <dbReference type="Pfam" id="PF01515"/>
    </source>
</evidence>
<dbReference type="PROSITE" id="PS00307">
    <property type="entry name" value="LECTIN_LEGUME_BETA"/>
    <property type="match status" value="1"/>
</dbReference>
<dbReference type="SUPFAM" id="SSF52540">
    <property type="entry name" value="P-loop containing nucleoside triphosphate hydrolases"/>
    <property type="match status" value="1"/>
</dbReference>
<keyword evidence="8 13" id="KW-0963">Cytoplasm</keyword>
<dbReference type="Gene3D" id="3.40.50.300">
    <property type="entry name" value="P-loop containing nucleotide triphosphate hydrolases"/>
    <property type="match status" value="1"/>
</dbReference>
<evidence type="ECO:0000256" key="4">
    <source>
        <dbReference type="ARBA" id="ARBA00008756"/>
    </source>
</evidence>
<dbReference type="InterPro" id="IPR004614">
    <property type="entry name" value="P_AcTrfase"/>
</dbReference>
<comment type="similarity">
    <text evidence="4 13">In the C-terminal section; belongs to the phosphate acetyltransferase and butyryltransferase family.</text>
</comment>
<dbReference type="Pfam" id="PF13500">
    <property type="entry name" value="AAA_26"/>
    <property type="match status" value="1"/>
</dbReference>
<comment type="pathway">
    <text evidence="3 13">Metabolic intermediate biosynthesis; acetyl-CoA biosynthesis; acetyl-CoA from acetate: step 2/2.</text>
</comment>
<feature type="domain" description="DRTGG" evidence="15">
    <location>
        <begin position="212"/>
        <end position="322"/>
    </location>
</feature>
<dbReference type="Pfam" id="PF01515">
    <property type="entry name" value="PTA_PTB"/>
    <property type="match status" value="1"/>
</dbReference>
<evidence type="ECO:0000256" key="1">
    <source>
        <dbReference type="ARBA" id="ARBA00000705"/>
    </source>
</evidence>
<comment type="catalytic activity">
    <reaction evidence="1 13">
        <text>acetyl-CoA + phosphate = acetyl phosphate + CoA</text>
        <dbReference type="Rhea" id="RHEA:19521"/>
        <dbReference type="ChEBI" id="CHEBI:22191"/>
        <dbReference type="ChEBI" id="CHEBI:43474"/>
        <dbReference type="ChEBI" id="CHEBI:57287"/>
        <dbReference type="ChEBI" id="CHEBI:57288"/>
        <dbReference type="EC" id="2.3.1.8"/>
    </reaction>
</comment>
<dbReference type="Gene3D" id="3.40.50.10950">
    <property type="match status" value="1"/>
</dbReference>
<dbReference type="InterPro" id="IPR016475">
    <property type="entry name" value="P-Actrans_bac"/>
</dbReference>
<evidence type="ECO:0000259" key="15">
    <source>
        <dbReference type="Pfam" id="PF07085"/>
    </source>
</evidence>
<evidence type="ECO:0000256" key="10">
    <source>
        <dbReference type="ARBA" id="ARBA00023315"/>
    </source>
</evidence>
<dbReference type="Proteomes" id="UP001596138">
    <property type="component" value="Unassembled WGS sequence"/>
</dbReference>
<evidence type="ECO:0000256" key="13">
    <source>
        <dbReference type="PIRNR" id="PIRNR006107"/>
    </source>
</evidence>
<dbReference type="InterPro" id="IPR042112">
    <property type="entry name" value="P_AcTrfase_dom2"/>
</dbReference>
<comment type="caution">
    <text evidence="16">The sequence shown here is derived from an EMBL/GenBank/DDBJ whole genome shotgun (WGS) entry which is preliminary data.</text>
</comment>
<dbReference type="PANTHER" id="PTHR43356">
    <property type="entry name" value="PHOSPHATE ACETYLTRANSFERASE"/>
    <property type="match status" value="1"/>
</dbReference>
<dbReference type="InterPro" id="IPR019825">
    <property type="entry name" value="Lectin_legB_Mn/Ca_BS"/>
</dbReference>
<proteinExistence type="inferred from homology"/>
<dbReference type="GO" id="GO:0008959">
    <property type="term" value="F:phosphate acetyltransferase activity"/>
    <property type="evidence" value="ECO:0007669"/>
    <property type="project" value="UniProtKB-EC"/>
</dbReference>
<evidence type="ECO:0000256" key="9">
    <source>
        <dbReference type="ARBA" id="ARBA00022679"/>
    </source>
</evidence>
<dbReference type="Pfam" id="PF07085">
    <property type="entry name" value="DRTGG"/>
    <property type="match status" value="1"/>
</dbReference>
<gene>
    <name evidence="16" type="primary">pta</name>
    <name evidence="16" type="ORF">ACFQGU_09305</name>
</gene>
<comment type="subcellular location">
    <subcellularLocation>
        <location evidence="2 13">Cytoplasm</location>
    </subcellularLocation>
</comment>
<dbReference type="InterPro" id="IPR028979">
    <property type="entry name" value="Ser_kin/Pase_Hpr-like_N_sf"/>
</dbReference>
<evidence type="ECO:0000256" key="2">
    <source>
        <dbReference type="ARBA" id="ARBA00004496"/>
    </source>
</evidence>
<dbReference type="RefSeq" id="WP_386765959.1">
    <property type="nucleotide sequence ID" value="NZ_JBHSTI010000008.1"/>
</dbReference>
<dbReference type="EC" id="2.3.1.8" evidence="6 13"/>
<keyword evidence="17" id="KW-1185">Reference proteome</keyword>
<evidence type="ECO:0000256" key="12">
    <source>
        <dbReference type="ARBA" id="ARBA00049955"/>
    </source>
</evidence>
<dbReference type="PANTHER" id="PTHR43356:SF3">
    <property type="entry name" value="PHOSPHATE ACETYLTRANSFERASE"/>
    <property type="match status" value="1"/>
</dbReference>
<dbReference type="Gene3D" id="3.40.50.10750">
    <property type="entry name" value="Isocitrate/Isopropylmalate dehydrogenase-like"/>
    <property type="match status" value="1"/>
</dbReference>
<evidence type="ECO:0000313" key="16">
    <source>
        <dbReference type="EMBL" id="MFC6238075.1"/>
    </source>
</evidence>
<name>A0ABW1T211_9ACTN</name>
<comment type="function">
    <text evidence="12 13">Involved in acetate metabolism.</text>
</comment>
<evidence type="ECO:0000256" key="3">
    <source>
        <dbReference type="ARBA" id="ARBA00004989"/>
    </source>
</evidence>
<dbReference type="SUPFAM" id="SSF75138">
    <property type="entry name" value="HprK N-terminal domain-like"/>
    <property type="match status" value="1"/>
</dbReference>
<comment type="similarity">
    <text evidence="5 13">In the N-terminal section; belongs to the CobB/CobQ family.</text>
</comment>
<feature type="domain" description="Phosphate acetyl/butaryl transferase" evidence="14">
    <location>
        <begin position="369"/>
        <end position="685"/>
    </location>
</feature>
<dbReference type="NCBIfam" id="NF004167">
    <property type="entry name" value="PRK05632.1"/>
    <property type="match status" value="1"/>
</dbReference>
<comment type="domain">
    <text evidence="13">The N-terminal region seems to be important for proper quaternary structure. The C-terminal region contains the substrate-binding site.</text>
</comment>
<dbReference type="NCBIfam" id="TIGR00651">
    <property type="entry name" value="pta"/>
    <property type="match status" value="1"/>
</dbReference>
<reference evidence="17" key="1">
    <citation type="journal article" date="2019" name="Int. J. Syst. Evol. Microbiol.">
        <title>The Global Catalogue of Microorganisms (GCM) 10K type strain sequencing project: providing services to taxonomists for standard genome sequencing and annotation.</title>
        <authorList>
            <consortium name="The Broad Institute Genomics Platform"/>
            <consortium name="The Broad Institute Genome Sequencing Center for Infectious Disease"/>
            <person name="Wu L."/>
            <person name="Ma J."/>
        </authorList>
    </citation>
    <scope>NUCLEOTIDE SEQUENCE [LARGE SCALE GENOMIC DNA]</scope>
    <source>
        <strain evidence="17">CGMCC 4.7317</strain>
    </source>
</reference>
<accession>A0ABW1T211</accession>
<dbReference type="EMBL" id="JBHSTI010000008">
    <property type="protein sequence ID" value="MFC6238075.1"/>
    <property type="molecule type" value="Genomic_DNA"/>
</dbReference>
<evidence type="ECO:0000256" key="7">
    <source>
        <dbReference type="ARBA" id="ARBA00021528"/>
    </source>
</evidence>
<dbReference type="InterPro" id="IPR050500">
    <property type="entry name" value="Phos_Acetyltrans/Butyryltrans"/>
</dbReference>
<dbReference type="PIRSF" id="PIRSF006107">
    <property type="entry name" value="PhpActrans_proteobac"/>
    <property type="match status" value="1"/>
</dbReference>
<dbReference type="Gene3D" id="3.40.1390.20">
    <property type="entry name" value="HprK N-terminal domain-like"/>
    <property type="match status" value="1"/>
</dbReference>
<dbReference type="NCBIfam" id="NF007233">
    <property type="entry name" value="PRK09653.1"/>
    <property type="match status" value="1"/>
</dbReference>
<sequence>MSESLYITSASPRAGKAVAALGVLELLARRVDRIGLFRPLIDGDGTRDALVELLVDRYDLDVDLATACPMTYADAARHLESGHQDAVVTAAVEAFTSLRQKYDFVLVLGTDYTGPAASTELDLNATLAANLGTPVLSVVSAWDSEPDDVPAAVAQARHVLADHGCTLVGTLVNRADPVRRDEIEALLVASAPDEPVWVLPDLPVLSALTVDEVATALDGTVLAGEPADLQREVDRFVAGSAHVPNVLPLLDTGVLLVAAGDRADLAVAMAAFASSPDLPTPAGLVVTLGLIPDPLTQQLLRASRLPVVAVELDTYAALHEIEGLRGEIRAGSRRKIAAALGEFSAHVDTERLASRIRFSTSETVTPLMFAVDVLERARADRKRIVLPEGTDERILRAAEELLHGRVVDLVLLGDPGVIAAKAAAIGVDISAAEIIDPARSPLLPSLAARYAELRAHKGVTLGRAHDRVIDPSYFGTLLVETGRVDGMVSGATHTTAETIRPALEVIKTVPGVSLVSSTFLMCLPDRVLAFADCAVNVDPSAEQLADIASSTADTAAAFGIVPRVAMVSYSTGESGSGIDVEKVRLATSLLVERRPDLPVAGPIQYDAAVDPAVGASKMPGNDVAGHATVLVFPDLNTGNATYKAVQRSAEAVAVGPVLQGLRRPVNDLSRGCTVPDIVNTVAITAIQAQSVAPASRG</sequence>
<evidence type="ECO:0000256" key="8">
    <source>
        <dbReference type="ARBA" id="ARBA00022490"/>
    </source>
</evidence>
<dbReference type="SUPFAM" id="SSF53659">
    <property type="entry name" value="Isocitrate/Isopropylmalate dehydrogenase-like"/>
    <property type="match status" value="1"/>
</dbReference>
<keyword evidence="10 13" id="KW-0012">Acyltransferase</keyword>
<dbReference type="InterPro" id="IPR002505">
    <property type="entry name" value="PTA_PTB"/>
</dbReference>
<dbReference type="InterPro" id="IPR042113">
    <property type="entry name" value="P_AcTrfase_dom1"/>
</dbReference>
<evidence type="ECO:0000256" key="6">
    <source>
        <dbReference type="ARBA" id="ARBA00012707"/>
    </source>
</evidence>
<evidence type="ECO:0000313" key="17">
    <source>
        <dbReference type="Proteomes" id="UP001596138"/>
    </source>
</evidence>
<keyword evidence="9 13" id="KW-0808">Transferase</keyword>
<evidence type="ECO:0000256" key="11">
    <source>
        <dbReference type="ARBA" id="ARBA00031108"/>
    </source>
</evidence>
<dbReference type="InterPro" id="IPR027417">
    <property type="entry name" value="P-loop_NTPase"/>
</dbReference>
<protein>
    <recommendedName>
        <fullName evidence="7 13">Phosphate acetyltransferase</fullName>
        <ecNumber evidence="6 13">2.3.1.8</ecNumber>
    </recommendedName>
    <alternativeName>
        <fullName evidence="11 13">Phosphotransacetylase</fullName>
    </alternativeName>
</protein>